<accession>A0A6G0YER6</accession>
<evidence type="ECO:0008006" key="3">
    <source>
        <dbReference type="Google" id="ProtNLM"/>
    </source>
</evidence>
<sequence length="87" mass="10109">MVNVIEVKIYKYHESLLYLQSTDVPIHLKRIQFPIRLAFAMTINKSQFQKMSVCDLNLCTPCFSHGQLYVACSQVGKPSSLFFFFVR</sequence>
<reference evidence="1 2" key="1">
    <citation type="submission" date="2019-08" db="EMBL/GenBank/DDBJ databases">
        <title>Whole genome of Aphis craccivora.</title>
        <authorList>
            <person name="Voronova N.V."/>
            <person name="Shulinski R.S."/>
            <person name="Bandarenka Y.V."/>
            <person name="Zhorov D.G."/>
            <person name="Warner D."/>
        </authorList>
    </citation>
    <scope>NUCLEOTIDE SEQUENCE [LARGE SCALE GENOMIC DNA]</scope>
    <source>
        <strain evidence="1">180601</strain>
        <tissue evidence="1">Whole Body</tissue>
    </source>
</reference>
<dbReference type="InterPro" id="IPR027417">
    <property type="entry name" value="P-loop_NTPase"/>
</dbReference>
<name>A0A6G0YER6_APHCR</name>
<keyword evidence="2" id="KW-1185">Reference proteome</keyword>
<dbReference type="GO" id="GO:0005657">
    <property type="term" value="C:replication fork"/>
    <property type="evidence" value="ECO:0007669"/>
    <property type="project" value="TreeGrafter"/>
</dbReference>
<evidence type="ECO:0000313" key="2">
    <source>
        <dbReference type="Proteomes" id="UP000478052"/>
    </source>
</evidence>
<proteinExistence type="predicted"/>
<dbReference type="Proteomes" id="UP000478052">
    <property type="component" value="Unassembled WGS sequence"/>
</dbReference>
<dbReference type="PANTHER" id="PTHR23274">
    <property type="entry name" value="DNA HELICASE-RELATED"/>
    <property type="match status" value="1"/>
</dbReference>
<dbReference type="PANTHER" id="PTHR23274:SF51">
    <property type="entry name" value="OS03G0423850 PROTEIN"/>
    <property type="match status" value="1"/>
</dbReference>
<organism evidence="1 2">
    <name type="scientific">Aphis craccivora</name>
    <name type="common">Cowpea aphid</name>
    <dbReference type="NCBI Taxonomy" id="307492"/>
    <lineage>
        <taxon>Eukaryota</taxon>
        <taxon>Metazoa</taxon>
        <taxon>Ecdysozoa</taxon>
        <taxon>Arthropoda</taxon>
        <taxon>Hexapoda</taxon>
        <taxon>Insecta</taxon>
        <taxon>Pterygota</taxon>
        <taxon>Neoptera</taxon>
        <taxon>Paraneoptera</taxon>
        <taxon>Hemiptera</taxon>
        <taxon>Sternorrhyncha</taxon>
        <taxon>Aphidomorpha</taxon>
        <taxon>Aphidoidea</taxon>
        <taxon>Aphididae</taxon>
        <taxon>Aphidini</taxon>
        <taxon>Aphis</taxon>
        <taxon>Aphis</taxon>
    </lineage>
</organism>
<gene>
    <name evidence="1" type="ORF">FWK35_00016481</name>
</gene>
<dbReference type="SUPFAM" id="SSF52540">
    <property type="entry name" value="P-loop containing nucleoside triphosphate hydrolases"/>
    <property type="match status" value="1"/>
</dbReference>
<protein>
    <recommendedName>
        <fullName evidence="3">ATP-dependent DNA helicase PIF1-like</fullName>
    </recommendedName>
</protein>
<evidence type="ECO:0000313" key="1">
    <source>
        <dbReference type="EMBL" id="KAF0754493.1"/>
    </source>
</evidence>
<dbReference type="EMBL" id="VUJU01004395">
    <property type="protein sequence ID" value="KAF0754493.1"/>
    <property type="molecule type" value="Genomic_DNA"/>
</dbReference>
<dbReference type="AlphaFoldDB" id="A0A6G0YER6"/>
<dbReference type="GO" id="GO:0006260">
    <property type="term" value="P:DNA replication"/>
    <property type="evidence" value="ECO:0007669"/>
    <property type="project" value="TreeGrafter"/>
</dbReference>
<comment type="caution">
    <text evidence="1">The sequence shown here is derived from an EMBL/GenBank/DDBJ whole genome shotgun (WGS) entry which is preliminary data.</text>
</comment>
<dbReference type="OrthoDB" id="6426917at2759"/>